<feature type="domain" description="E3 ubiquitin-protein ligase TRIP12-like TPR repeats" evidence="6">
    <location>
        <begin position="9"/>
        <end position="144"/>
    </location>
</feature>
<dbReference type="GO" id="GO:0000209">
    <property type="term" value="P:protein polyubiquitination"/>
    <property type="evidence" value="ECO:0007669"/>
    <property type="project" value="TreeGrafter"/>
</dbReference>
<dbReference type="SUPFAM" id="SSF48371">
    <property type="entry name" value="ARM repeat"/>
    <property type="match status" value="1"/>
</dbReference>
<feature type="region of interest" description="Disordered" evidence="4">
    <location>
        <begin position="346"/>
        <end position="370"/>
    </location>
</feature>
<evidence type="ECO:0000256" key="1">
    <source>
        <dbReference type="ARBA" id="ARBA00000885"/>
    </source>
</evidence>
<organism evidence="7 8">
    <name type="scientific">Aegilops tauschii subsp. strangulata</name>
    <name type="common">Goatgrass</name>
    <dbReference type="NCBI Taxonomy" id="200361"/>
    <lineage>
        <taxon>Eukaryota</taxon>
        <taxon>Viridiplantae</taxon>
        <taxon>Streptophyta</taxon>
        <taxon>Embryophyta</taxon>
        <taxon>Tracheophyta</taxon>
        <taxon>Spermatophyta</taxon>
        <taxon>Magnoliopsida</taxon>
        <taxon>Liliopsida</taxon>
        <taxon>Poales</taxon>
        <taxon>Poaceae</taxon>
        <taxon>BOP clade</taxon>
        <taxon>Pooideae</taxon>
        <taxon>Triticodae</taxon>
        <taxon>Triticeae</taxon>
        <taxon>Triticinae</taxon>
        <taxon>Aegilops</taxon>
    </lineage>
</organism>
<sequence>PGSAAAAAASSTTSAQLKRILAGLQAEGDESRQLGSLMQLCEMLSIGTEDSLAAFPIDAFVPLLVGLLREEDGPGASPEVMLLAARALANLVDVLPSACSSVVHYGAIPCFCARLLTIEYMDLAEQSLQALRKISLEHPTACLRAGALMAVLSYLDFFSTGVQRVALSTAANICRKLPSDASEFVMEAVPLLTNLLHHHDSKVLEHASVCLTRIAEAFAHHPEKLDELCNHGLVAQAANLVSISNSPGQTSLSTSTYTGLIRLLSTCASGSLLAAKTLLLLGISGTIKEILSGSGLVAGTSVAPALSRPADQMFEIVSLADDLLPHLPVGIISLPTNCRVFIKGSSTRRPAPTKQDGAGSTENERSGHESLLQEHPELLQQFGMDLLPVMTQVCSPFYFLLMNFVYELLDLFFVLMLNNLFYRTGVRFKCKCTNTP</sequence>
<reference evidence="7" key="3">
    <citation type="journal article" date="2017" name="Nature">
        <title>Genome sequence of the progenitor of the wheat D genome Aegilops tauschii.</title>
        <authorList>
            <person name="Luo M.C."/>
            <person name="Gu Y.Q."/>
            <person name="Puiu D."/>
            <person name="Wang H."/>
            <person name="Twardziok S.O."/>
            <person name="Deal K.R."/>
            <person name="Huo N."/>
            <person name="Zhu T."/>
            <person name="Wang L."/>
            <person name="Wang Y."/>
            <person name="McGuire P.E."/>
            <person name="Liu S."/>
            <person name="Long H."/>
            <person name="Ramasamy R.K."/>
            <person name="Rodriguez J.C."/>
            <person name="Van S.L."/>
            <person name="Yuan L."/>
            <person name="Wang Z."/>
            <person name="Xia Z."/>
            <person name="Xiao L."/>
            <person name="Anderson O.D."/>
            <person name="Ouyang S."/>
            <person name="Liang Y."/>
            <person name="Zimin A.V."/>
            <person name="Pertea G."/>
            <person name="Qi P."/>
            <person name="Bennetzen J.L."/>
            <person name="Dai X."/>
            <person name="Dawson M.W."/>
            <person name="Muller H.G."/>
            <person name="Kugler K."/>
            <person name="Rivarola-Duarte L."/>
            <person name="Spannagl M."/>
            <person name="Mayer K.F.X."/>
            <person name="Lu F.H."/>
            <person name="Bevan M.W."/>
            <person name="Leroy P."/>
            <person name="Li P."/>
            <person name="You F.M."/>
            <person name="Sun Q."/>
            <person name="Liu Z."/>
            <person name="Lyons E."/>
            <person name="Wicker T."/>
            <person name="Salzberg S.L."/>
            <person name="Devos K.M."/>
            <person name="Dvorak J."/>
        </authorList>
    </citation>
    <scope>NUCLEOTIDE SEQUENCE [LARGE SCALE GENOMIC DNA]</scope>
    <source>
        <strain evidence="7">cv. AL8/78</strain>
    </source>
</reference>
<keyword evidence="8" id="KW-1185">Reference proteome</keyword>
<evidence type="ECO:0000259" key="6">
    <source>
        <dbReference type="Pfam" id="PF25579"/>
    </source>
</evidence>
<evidence type="ECO:0000313" key="7">
    <source>
        <dbReference type="EnsemblPlants" id="AET6Gv20010000.10"/>
    </source>
</evidence>
<dbReference type="Gramene" id="AET6Gv20010000.10">
    <property type="protein sequence ID" value="AET6Gv20010000.10"/>
    <property type="gene ID" value="AET6Gv20010000"/>
</dbReference>
<keyword evidence="5" id="KW-1133">Transmembrane helix</keyword>
<evidence type="ECO:0000256" key="4">
    <source>
        <dbReference type="SAM" id="MobiDB-lite"/>
    </source>
</evidence>
<comment type="catalytic activity">
    <reaction evidence="1">
        <text>S-ubiquitinyl-[E2 ubiquitin-conjugating enzyme]-L-cysteine + [acceptor protein]-L-lysine = [E2 ubiquitin-conjugating enzyme]-L-cysteine + N(6)-ubiquitinyl-[acceptor protein]-L-lysine.</text>
        <dbReference type="EC" id="2.3.2.26"/>
    </reaction>
</comment>
<evidence type="ECO:0000256" key="5">
    <source>
        <dbReference type="SAM" id="Phobius"/>
    </source>
</evidence>
<dbReference type="InterPro" id="IPR000225">
    <property type="entry name" value="Armadillo"/>
</dbReference>
<evidence type="ECO:0000256" key="3">
    <source>
        <dbReference type="ARBA" id="ARBA00022679"/>
    </source>
</evidence>
<dbReference type="PANTHER" id="PTHR45670">
    <property type="entry name" value="E3 UBIQUITIN-PROTEIN LIGASE TRIP12"/>
    <property type="match status" value="1"/>
</dbReference>
<dbReference type="EnsemblPlants" id="AET6Gv20010000.10">
    <property type="protein sequence ID" value="AET6Gv20010000.10"/>
    <property type="gene ID" value="AET6Gv20010000"/>
</dbReference>
<dbReference type="Pfam" id="PF25579">
    <property type="entry name" value="TPR_TRIP12_N"/>
    <property type="match status" value="1"/>
</dbReference>
<dbReference type="InterPro" id="IPR016024">
    <property type="entry name" value="ARM-type_fold"/>
</dbReference>
<name>A0A453MNX4_AEGTS</name>
<dbReference type="Gene3D" id="1.25.10.10">
    <property type="entry name" value="Leucine-rich Repeat Variant"/>
    <property type="match status" value="1"/>
</dbReference>
<protein>
    <recommendedName>
        <fullName evidence="2">HECT-type E3 ubiquitin transferase</fullName>
        <ecNumber evidence="2">2.3.2.26</ecNumber>
    </recommendedName>
</protein>
<dbReference type="PANTHER" id="PTHR45670:SF4">
    <property type="entry name" value="HECT-TYPE E3 UBIQUITIN TRANSFERASE"/>
    <property type="match status" value="1"/>
</dbReference>
<dbReference type="GO" id="GO:0061630">
    <property type="term" value="F:ubiquitin protein ligase activity"/>
    <property type="evidence" value="ECO:0007669"/>
    <property type="project" value="UniProtKB-EC"/>
</dbReference>
<dbReference type="EC" id="2.3.2.26" evidence="2"/>
<keyword evidence="5" id="KW-0472">Membrane</keyword>
<evidence type="ECO:0000256" key="2">
    <source>
        <dbReference type="ARBA" id="ARBA00012485"/>
    </source>
</evidence>
<reference evidence="7" key="5">
    <citation type="journal article" date="2021" name="G3 (Bethesda)">
        <title>Aegilops tauschii genome assembly Aet v5.0 features greater sequence contiguity and improved annotation.</title>
        <authorList>
            <person name="Wang L."/>
            <person name="Zhu T."/>
            <person name="Rodriguez J.C."/>
            <person name="Deal K.R."/>
            <person name="Dubcovsky J."/>
            <person name="McGuire P.E."/>
            <person name="Lux T."/>
            <person name="Spannagl M."/>
            <person name="Mayer K.F.X."/>
            <person name="Baldrich P."/>
            <person name="Meyers B.C."/>
            <person name="Huo N."/>
            <person name="Gu Y.Q."/>
            <person name="Zhou H."/>
            <person name="Devos K.M."/>
            <person name="Bennetzen J.L."/>
            <person name="Unver T."/>
            <person name="Budak H."/>
            <person name="Gulick P.J."/>
            <person name="Galiba G."/>
            <person name="Kalapos B."/>
            <person name="Nelson D.R."/>
            <person name="Li P."/>
            <person name="You F.M."/>
            <person name="Luo M.C."/>
            <person name="Dvorak J."/>
        </authorList>
    </citation>
    <scope>NUCLEOTIDE SEQUENCE [LARGE SCALE GENOMIC DNA]</scope>
    <source>
        <strain evidence="7">cv. AL8/78</strain>
    </source>
</reference>
<feature type="transmembrane region" description="Helical" evidence="5">
    <location>
        <begin position="397"/>
        <end position="421"/>
    </location>
</feature>
<accession>A0A453MNX4</accession>
<dbReference type="GO" id="GO:0043161">
    <property type="term" value="P:proteasome-mediated ubiquitin-dependent protein catabolic process"/>
    <property type="evidence" value="ECO:0007669"/>
    <property type="project" value="TreeGrafter"/>
</dbReference>
<reference evidence="8" key="1">
    <citation type="journal article" date="2014" name="Science">
        <title>Ancient hybridizations among the ancestral genomes of bread wheat.</title>
        <authorList>
            <consortium name="International Wheat Genome Sequencing Consortium,"/>
            <person name="Marcussen T."/>
            <person name="Sandve S.R."/>
            <person name="Heier L."/>
            <person name="Spannagl M."/>
            <person name="Pfeifer M."/>
            <person name="Jakobsen K.S."/>
            <person name="Wulff B.B."/>
            <person name="Steuernagel B."/>
            <person name="Mayer K.F."/>
            <person name="Olsen O.A."/>
        </authorList>
    </citation>
    <scope>NUCLEOTIDE SEQUENCE [LARGE SCALE GENOMIC DNA]</scope>
    <source>
        <strain evidence="8">cv. AL8/78</strain>
    </source>
</reference>
<dbReference type="InterPro" id="IPR011989">
    <property type="entry name" value="ARM-like"/>
</dbReference>
<keyword evidence="5" id="KW-0812">Transmembrane</keyword>
<proteinExistence type="predicted"/>
<reference evidence="8" key="2">
    <citation type="journal article" date="2017" name="Nat. Plants">
        <title>The Aegilops tauschii genome reveals multiple impacts of transposons.</title>
        <authorList>
            <person name="Zhao G."/>
            <person name="Zou C."/>
            <person name="Li K."/>
            <person name="Wang K."/>
            <person name="Li T."/>
            <person name="Gao L."/>
            <person name="Zhang X."/>
            <person name="Wang H."/>
            <person name="Yang Z."/>
            <person name="Liu X."/>
            <person name="Jiang W."/>
            <person name="Mao L."/>
            <person name="Kong X."/>
            <person name="Jiao Y."/>
            <person name="Jia J."/>
        </authorList>
    </citation>
    <scope>NUCLEOTIDE SEQUENCE [LARGE SCALE GENOMIC DNA]</scope>
    <source>
        <strain evidence="8">cv. AL8/78</strain>
    </source>
</reference>
<dbReference type="Proteomes" id="UP000015105">
    <property type="component" value="Chromosome 6D"/>
</dbReference>
<keyword evidence="3" id="KW-0808">Transferase</keyword>
<dbReference type="InterPro" id="IPR057948">
    <property type="entry name" value="TPR_TRIP12_N"/>
</dbReference>
<dbReference type="AlphaFoldDB" id="A0A453MNX4"/>
<dbReference type="InterPro" id="IPR045322">
    <property type="entry name" value="HECTD1/TRIP12-like"/>
</dbReference>
<reference evidence="7" key="4">
    <citation type="submission" date="2019-03" db="UniProtKB">
        <authorList>
            <consortium name="EnsemblPlants"/>
        </authorList>
    </citation>
    <scope>IDENTIFICATION</scope>
</reference>
<dbReference type="FunFam" id="1.25.10.10:FF:000689">
    <property type="entry name" value="HECT ubiquitin protein ligase family protein KAK"/>
    <property type="match status" value="1"/>
</dbReference>
<dbReference type="SMART" id="SM00185">
    <property type="entry name" value="ARM"/>
    <property type="match status" value="3"/>
</dbReference>
<evidence type="ECO:0000313" key="8">
    <source>
        <dbReference type="Proteomes" id="UP000015105"/>
    </source>
</evidence>